<name>A0A4R9LQN3_9LEPT</name>
<dbReference type="EMBL" id="RQHV01000043">
    <property type="protein sequence ID" value="TGN10547.1"/>
    <property type="molecule type" value="Genomic_DNA"/>
</dbReference>
<dbReference type="OrthoDB" id="326537at2"/>
<comment type="caution">
    <text evidence="2">The sequence shown here is derived from an EMBL/GenBank/DDBJ whole genome shotgun (WGS) entry which is preliminary data.</text>
</comment>
<sequence>MKRNFIKFTGIALVSTLAFTACAKEAVKEEPFLAILLAQAVKSAASGNCAISLNLGTLYNGAILQAAASTATTFTQAEFEQANGSTVTALGYASYAVTPYNLKYDAFIKGGGTYDATARTADIATAKATVDAGSLLGIAAATCSSVPAIGAGLQTVATNFLATFTTAEQTAINAIFVGAGTNTATITGAFAGGCGVIAGGLAAVYTAFGGSTATASLYQARQAYANGTGVLACARIPKSSCTFAAITTADRATAIANGVKANNLIANNPDCKKTDGDFINAVARAQFTGIPKNTTITGFTSRGDILTSPSDAFVAISEGSTASSNQIFSEYSYPSSSALTGLGTAFNVAFPLAEGTTAATASTINYYKASNINLTSVDNCEALGLGAYGPIPTPATTAATLAAKKPLTSTPEIVYAFSTENTAATLYATVNTIKAGAATLAVACNNSFRAKIALPLAIGGGKLPVLNDATSGDGATSSLLTACLYGGTATSRATASALLSTTSLAGIPHCPQAAAAGAAKFGDTGLQTLADFPNN</sequence>
<evidence type="ECO:0008006" key="4">
    <source>
        <dbReference type="Google" id="ProtNLM"/>
    </source>
</evidence>
<feature type="signal peptide" evidence="1">
    <location>
        <begin position="1"/>
        <end position="23"/>
    </location>
</feature>
<dbReference type="Proteomes" id="UP000298264">
    <property type="component" value="Unassembled WGS sequence"/>
</dbReference>
<evidence type="ECO:0000313" key="3">
    <source>
        <dbReference type="Proteomes" id="UP000298264"/>
    </source>
</evidence>
<gene>
    <name evidence="2" type="ORF">EHS11_09680</name>
</gene>
<dbReference type="AlphaFoldDB" id="A0A4R9LQN3"/>
<reference evidence="2" key="1">
    <citation type="journal article" date="2019" name="PLoS Negl. Trop. Dis.">
        <title>Revisiting the worldwide diversity of Leptospira species in the environment.</title>
        <authorList>
            <person name="Vincent A.T."/>
            <person name="Schiettekatte O."/>
            <person name="Bourhy P."/>
            <person name="Veyrier F.J."/>
            <person name="Picardeau M."/>
        </authorList>
    </citation>
    <scope>NUCLEOTIDE SEQUENCE [LARGE SCALE GENOMIC DNA]</scope>
    <source>
        <strain evidence="2">201400974</strain>
    </source>
</reference>
<evidence type="ECO:0000256" key="1">
    <source>
        <dbReference type="SAM" id="SignalP"/>
    </source>
</evidence>
<dbReference type="RefSeq" id="WP_135764178.1">
    <property type="nucleotide sequence ID" value="NZ_RQHV01000043.1"/>
</dbReference>
<accession>A0A4R9LQN3</accession>
<organism evidence="2 3">
    <name type="scientific">Leptospira ilyithenensis</name>
    <dbReference type="NCBI Taxonomy" id="2484901"/>
    <lineage>
        <taxon>Bacteria</taxon>
        <taxon>Pseudomonadati</taxon>
        <taxon>Spirochaetota</taxon>
        <taxon>Spirochaetia</taxon>
        <taxon>Leptospirales</taxon>
        <taxon>Leptospiraceae</taxon>
        <taxon>Leptospira</taxon>
    </lineage>
</organism>
<proteinExistence type="predicted"/>
<keyword evidence="1" id="KW-0732">Signal</keyword>
<keyword evidence="3" id="KW-1185">Reference proteome</keyword>
<dbReference type="PROSITE" id="PS51257">
    <property type="entry name" value="PROKAR_LIPOPROTEIN"/>
    <property type="match status" value="1"/>
</dbReference>
<feature type="chain" id="PRO_5020706589" description="Lipoprotein" evidence="1">
    <location>
        <begin position="24"/>
        <end position="535"/>
    </location>
</feature>
<evidence type="ECO:0000313" key="2">
    <source>
        <dbReference type="EMBL" id="TGN10547.1"/>
    </source>
</evidence>
<protein>
    <recommendedName>
        <fullName evidence="4">Lipoprotein</fullName>
    </recommendedName>
</protein>